<dbReference type="InterPro" id="IPR050662">
    <property type="entry name" value="Sec-metab_biosynth-thioest"/>
</dbReference>
<dbReference type="PANTHER" id="PTHR23131">
    <property type="entry name" value="ENDORIBONUCLEASE LACTB2"/>
    <property type="match status" value="1"/>
</dbReference>
<evidence type="ECO:0000313" key="2">
    <source>
        <dbReference type="EMBL" id="KOO51231.1"/>
    </source>
</evidence>
<dbReference type="EMBL" id="LILB01000001">
    <property type="protein sequence ID" value="KOO51231.1"/>
    <property type="molecule type" value="Genomic_DNA"/>
</dbReference>
<dbReference type="Proteomes" id="UP000036867">
    <property type="component" value="Unassembled WGS sequence"/>
</dbReference>
<dbReference type="InterPro" id="IPR001279">
    <property type="entry name" value="Metallo-B-lactamas"/>
</dbReference>
<dbReference type="OrthoDB" id="235784at2"/>
<dbReference type="Gene3D" id="3.60.15.10">
    <property type="entry name" value="Ribonuclease Z/Hydroxyacylglutathione hydrolase-like"/>
    <property type="match status" value="1"/>
</dbReference>
<dbReference type="SMART" id="SM00849">
    <property type="entry name" value="Lactamase_B"/>
    <property type="match status" value="1"/>
</dbReference>
<accession>A0A0M0LJR3</accession>
<comment type="caution">
    <text evidence="2">The sequence shown here is derived from an EMBL/GenBank/DDBJ whole genome shotgun (WGS) entry which is preliminary data.</text>
</comment>
<proteinExistence type="predicted"/>
<dbReference type="PATRIC" id="fig|263475.3.peg.644"/>
<dbReference type="STRING" id="263475.AMD00_01635"/>
<protein>
    <submittedName>
        <fullName evidence="2">Beta-lactamase</fullName>
    </submittedName>
</protein>
<name>A0A0M0LJR3_9BACL</name>
<dbReference type="Pfam" id="PF00753">
    <property type="entry name" value="Lactamase_B"/>
    <property type="match status" value="1"/>
</dbReference>
<evidence type="ECO:0000259" key="1">
    <source>
        <dbReference type="SMART" id="SM00849"/>
    </source>
</evidence>
<dbReference type="AlphaFoldDB" id="A0A0M0LJR3"/>
<dbReference type="InterPro" id="IPR036866">
    <property type="entry name" value="RibonucZ/Hydroxyglut_hydro"/>
</dbReference>
<organism evidence="2 3">
    <name type="scientific">Viridibacillus arvi</name>
    <dbReference type="NCBI Taxonomy" id="263475"/>
    <lineage>
        <taxon>Bacteria</taxon>
        <taxon>Bacillati</taxon>
        <taxon>Bacillota</taxon>
        <taxon>Bacilli</taxon>
        <taxon>Bacillales</taxon>
        <taxon>Caryophanaceae</taxon>
        <taxon>Viridibacillus</taxon>
    </lineage>
</organism>
<keyword evidence="3" id="KW-1185">Reference proteome</keyword>
<reference evidence="3" key="1">
    <citation type="submission" date="2015-08" db="EMBL/GenBank/DDBJ databases">
        <title>Fjat-10028 dsm 16317.</title>
        <authorList>
            <person name="Liu B."/>
            <person name="Wang J."/>
            <person name="Zhu Y."/>
            <person name="Liu G."/>
            <person name="Chen Q."/>
            <person name="Chen Z."/>
            <person name="Lan J."/>
            <person name="Che J."/>
            <person name="Ge C."/>
            <person name="Shi H."/>
            <person name="Pan Z."/>
            <person name="Liu X."/>
        </authorList>
    </citation>
    <scope>NUCLEOTIDE SEQUENCE [LARGE SCALE GENOMIC DNA]</scope>
    <source>
        <strain evidence="3">DSM 16317</strain>
    </source>
</reference>
<dbReference type="SUPFAM" id="SSF56281">
    <property type="entry name" value="Metallo-hydrolase/oxidoreductase"/>
    <property type="match status" value="1"/>
</dbReference>
<feature type="domain" description="Metallo-beta-lactamase" evidence="1">
    <location>
        <begin position="31"/>
        <end position="200"/>
    </location>
</feature>
<gene>
    <name evidence="2" type="ORF">AMD00_01635</name>
</gene>
<dbReference type="RefSeq" id="WP_053415359.1">
    <property type="nucleotide sequence ID" value="NZ_LILB01000001.1"/>
</dbReference>
<dbReference type="GeneID" id="301134823"/>
<evidence type="ECO:0000313" key="3">
    <source>
        <dbReference type="Proteomes" id="UP000036867"/>
    </source>
</evidence>
<sequence>MVKLEQSIDVSNHNYVQLANSTIRLGPVKMNVFSFAVDGVLIDTGAQSLFPSFRPFFEQADFEKVMLTHFHEDHIGCAAWLKEQRDIPFYIHKDSVERCSKKYIYPKYRQYFWGQSEPFHAQAIGETFQSRNATWDVIATPGHTQDHLAFLNKETGALFTGDLFIQEKTKVILAEENIVDTLQSLKKILTYDFKDMYCCHAGFIEDGHQQIKNKIEHLEALQSQIINMHKNGMSIEEITAQLFPRVYPIVETSEGEWSAIHIVRGFVEGSR</sequence>